<evidence type="ECO:0000256" key="1">
    <source>
        <dbReference type="ARBA" id="ARBA00004572"/>
    </source>
</evidence>
<evidence type="ECO:0000313" key="13">
    <source>
        <dbReference type="EMBL" id="CAH3130994.1"/>
    </source>
</evidence>
<dbReference type="AlphaFoldDB" id="A0AAU9X0C3"/>
<sequence>MVKMRPETKKRVQTVIKFSKTAFHWGFIPLIIYLGLKQGGEPGMPEPTLLR</sequence>
<protein>
    <recommendedName>
        <fullName evidence="3">Mitochondrial import receptor subunit TOM7 homolog</fullName>
    </recommendedName>
    <alternativeName>
        <fullName evidence="11">Translocase of outer membrane 7 kDa subunit homolog</fullName>
    </alternativeName>
</protein>
<dbReference type="GO" id="GO:0030150">
    <property type="term" value="P:protein import into mitochondrial matrix"/>
    <property type="evidence" value="ECO:0007669"/>
    <property type="project" value="InterPro"/>
</dbReference>
<keyword evidence="4" id="KW-0813">Transport</keyword>
<keyword evidence="8 12" id="KW-1133">Transmembrane helix</keyword>
<dbReference type="GO" id="GO:0005742">
    <property type="term" value="C:mitochondrial outer membrane translocase complex"/>
    <property type="evidence" value="ECO:0007669"/>
    <property type="project" value="InterPro"/>
</dbReference>
<evidence type="ECO:0000256" key="12">
    <source>
        <dbReference type="SAM" id="Phobius"/>
    </source>
</evidence>
<evidence type="ECO:0000256" key="6">
    <source>
        <dbReference type="ARBA" id="ARBA00022787"/>
    </source>
</evidence>
<reference evidence="13 14" key="1">
    <citation type="submission" date="2022-05" db="EMBL/GenBank/DDBJ databases">
        <authorList>
            <consortium name="Genoscope - CEA"/>
            <person name="William W."/>
        </authorList>
    </citation>
    <scope>NUCLEOTIDE SEQUENCE [LARGE SCALE GENOMIC DNA]</scope>
</reference>
<evidence type="ECO:0000256" key="11">
    <source>
        <dbReference type="ARBA" id="ARBA00032786"/>
    </source>
</evidence>
<comment type="similarity">
    <text evidence="2">Belongs to the Tom7 family.</text>
</comment>
<dbReference type="InterPro" id="IPR012621">
    <property type="entry name" value="Tom7"/>
</dbReference>
<keyword evidence="6" id="KW-1000">Mitochondrion outer membrane</keyword>
<evidence type="ECO:0000313" key="14">
    <source>
        <dbReference type="Proteomes" id="UP001159428"/>
    </source>
</evidence>
<evidence type="ECO:0000256" key="5">
    <source>
        <dbReference type="ARBA" id="ARBA00022692"/>
    </source>
</evidence>
<keyword evidence="9" id="KW-0496">Mitochondrion</keyword>
<proteinExistence type="inferred from homology"/>
<keyword evidence="10 12" id="KW-0472">Membrane</keyword>
<keyword evidence="14" id="KW-1185">Reference proteome</keyword>
<evidence type="ECO:0000256" key="7">
    <source>
        <dbReference type="ARBA" id="ARBA00022927"/>
    </source>
</evidence>
<keyword evidence="5 12" id="KW-0812">Transmembrane</keyword>
<evidence type="ECO:0000256" key="10">
    <source>
        <dbReference type="ARBA" id="ARBA00023136"/>
    </source>
</evidence>
<dbReference type="PANTHER" id="PTHR46722">
    <property type="entry name" value="MITOCHONDRIAL IMPORT RECEPTOR SUBUNIT TOM7 HOMOLOG"/>
    <property type="match status" value="1"/>
</dbReference>
<evidence type="ECO:0000256" key="4">
    <source>
        <dbReference type="ARBA" id="ARBA00022448"/>
    </source>
</evidence>
<evidence type="ECO:0000256" key="8">
    <source>
        <dbReference type="ARBA" id="ARBA00022989"/>
    </source>
</evidence>
<feature type="transmembrane region" description="Helical" evidence="12">
    <location>
        <begin position="21"/>
        <end position="36"/>
    </location>
</feature>
<dbReference type="EMBL" id="CALNXJ010000025">
    <property type="protein sequence ID" value="CAH3130994.1"/>
    <property type="molecule type" value="Genomic_DNA"/>
</dbReference>
<keyword evidence="7" id="KW-0653">Protein transport</keyword>
<name>A0AAU9X0C3_9CNID</name>
<evidence type="ECO:0000256" key="9">
    <source>
        <dbReference type="ARBA" id="ARBA00023128"/>
    </source>
</evidence>
<comment type="caution">
    <text evidence="13">The sequence shown here is derived from an EMBL/GenBank/DDBJ whole genome shotgun (WGS) entry which is preliminary data.</text>
</comment>
<accession>A0AAU9X0C3</accession>
<dbReference type="GO" id="GO:1903955">
    <property type="term" value="P:positive regulation of protein targeting to mitochondrion"/>
    <property type="evidence" value="ECO:0007669"/>
    <property type="project" value="TreeGrafter"/>
</dbReference>
<dbReference type="Proteomes" id="UP001159428">
    <property type="component" value="Unassembled WGS sequence"/>
</dbReference>
<dbReference type="Pfam" id="PF08038">
    <property type="entry name" value="Tom7"/>
    <property type="match status" value="1"/>
</dbReference>
<evidence type="ECO:0000256" key="3">
    <source>
        <dbReference type="ARBA" id="ARBA00014537"/>
    </source>
</evidence>
<organism evidence="13 14">
    <name type="scientific">Pocillopora meandrina</name>
    <dbReference type="NCBI Taxonomy" id="46732"/>
    <lineage>
        <taxon>Eukaryota</taxon>
        <taxon>Metazoa</taxon>
        <taxon>Cnidaria</taxon>
        <taxon>Anthozoa</taxon>
        <taxon>Hexacorallia</taxon>
        <taxon>Scleractinia</taxon>
        <taxon>Astrocoeniina</taxon>
        <taxon>Pocilloporidae</taxon>
        <taxon>Pocillopora</taxon>
    </lineage>
</organism>
<comment type="subcellular location">
    <subcellularLocation>
        <location evidence="1">Mitochondrion outer membrane</location>
        <topology evidence="1">Single-pass membrane protein</topology>
    </subcellularLocation>
</comment>
<gene>
    <name evidence="13" type="ORF">PMEA_00014446</name>
</gene>
<evidence type="ECO:0000256" key="2">
    <source>
        <dbReference type="ARBA" id="ARBA00010917"/>
    </source>
</evidence>
<dbReference type="PANTHER" id="PTHR46722:SF1">
    <property type="entry name" value="MITOCHONDRIAL IMPORT RECEPTOR SUBUNIT TOM7 HOMOLOG"/>
    <property type="match status" value="1"/>
</dbReference>